<reference evidence="1 2" key="1">
    <citation type="journal article" date="2020" name="Nature">
        <title>Six reference-quality genomes reveal evolution of bat adaptations.</title>
        <authorList>
            <person name="Jebb D."/>
            <person name="Huang Z."/>
            <person name="Pippel M."/>
            <person name="Hughes G.M."/>
            <person name="Lavrichenko K."/>
            <person name="Devanna P."/>
            <person name="Winkler S."/>
            <person name="Jermiin L.S."/>
            <person name="Skirmuntt E.C."/>
            <person name="Katzourakis A."/>
            <person name="Burkitt-Gray L."/>
            <person name="Ray D.A."/>
            <person name="Sullivan K.A.M."/>
            <person name="Roscito J.G."/>
            <person name="Kirilenko B.M."/>
            <person name="Davalos L.M."/>
            <person name="Corthals A.P."/>
            <person name="Power M.L."/>
            <person name="Jones G."/>
            <person name="Ransome R.D."/>
            <person name="Dechmann D.K.N."/>
            <person name="Locatelli A.G."/>
            <person name="Puechmaille S.J."/>
            <person name="Fedrigo O."/>
            <person name="Jarvis E.D."/>
            <person name="Hiller M."/>
            <person name="Vernes S.C."/>
            <person name="Myers E.W."/>
            <person name="Teeling E.C."/>
        </authorList>
    </citation>
    <scope>NUCLEOTIDE SEQUENCE [LARGE SCALE GENOMIC DNA]</scope>
    <source>
        <strain evidence="1">MMyoMyo1</strain>
        <tissue evidence="1">Flight muscle</tissue>
    </source>
</reference>
<dbReference type="Proteomes" id="UP000527355">
    <property type="component" value="Unassembled WGS sequence"/>
</dbReference>
<protein>
    <submittedName>
        <fullName evidence="1">Uncharacterized protein</fullName>
    </submittedName>
</protein>
<name>A0A7J7WVU6_MYOMY</name>
<evidence type="ECO:0000313" key="2">
    <source>
        <dbReference type="Proteomes" id="UP000527355"/>
    </source>
</evidence>
<dbReference type="EMBL" id="JABWUV010000007">
    <property type="protein sequence ID" value="KAF6341575.1"/>
    <property type="molecule type" value="Genomic_DNA"/>
</dbReference>
<dbReference type="AlphaFoldDB" id="A0A7J7WVU6"/>
<proteinExistence type="predicted"/>
<sequence length="146" mass="15709">MGVREEALDDEPLLRGGLSAGVPCLSNGPGTIVVCLQVLLIPCFSSIFPSCFFSSPRAVILSKLFILSPPLFIDSSHLPVPIEQLLCAFCKQMIMSKGRVCGEALLGRELLSDREAFCKLADGSGMSLLSPTHSPSLPCLKRNIFK</sequence>
<keyword evidence="2" id="KW-1185">Reference proteome</keyword>
<accession>A0A7J7WVU6</accession>
<comment type="caution">
    <text evidence="1">The sequence shown here is derived from an EMBL/GenBank/DDBJ whole genome shotgun (WGS) entry which is preliminary data.</text>
</comment>
<organism evidence="1 2">
    <name type="scientific">Myotis myotis</name>
    <name type="common">Greater mouse-eared bat</name>
    <name type="synonym">Vespertilio myotis</name>
    <dbReference type="NCBI Taxonomy" id="51298"/>
    <lineage>
        <taxon>Eukaryota</taxon>
        <taxon>Metazoa</taxon>
        <taxon>Chordata</taxon>
        <taxon>Craniata</taxon>
        <taxon>Vertebrata</taxon>
        <taxon>Euteleostomi</taxon>
        <taxon>Mammalia</taxon>
        <taxon>Eutheria</taxon>
        <taxon>Laurasiatheria</taxon>
        <taxon>Chiroptera</taxon>
        <taxon>Yangochiroptera</taxon>
        <taxon>Vespertilionidae</taxon>
        <taxon>Myotis</taxon>
    </lineage>
</organism>
<evidence type="ECO:0000313" key="1">
    <source>
        <dbReference type="EMBL" id="KAF6341575.1"/>
    </source>
</evidence>
<gene>
    <name evidence="1" type="ORF">mMyoMyo1_011976</name>
</gene>